<comment type="function">
    <text evidence="12">Transposase-derived protein that may have nuclease activity. Does not have transposase activity.</text>
</comment>
<evidence type="ECO:0000256" key="13">
    <source>
        <dbReference type="SAM" id="MobiDB-lite"/>
    </source>
</evidence>
<feature type="region of interest" description="Disordered" evidence="13">
    <location>
        <begin position="38"/>
        <end position="65"/>
    </location>
</feature>
<keyword evidence="16" id="KW-1185">Reference proteome</keyword>
<comment type="subcellular location">
    <subcellularLocation>
        <location evidence="3">Cytoplasm</location>
    </subcellularLocation>
    <subcellularLocation>
        <location evidence="2">Nucleus</location>
    </subcellularLocation>
</comment>
<feature type="compositionally biased region" description="Polar residues" evidence="13">
    <location>
        <begin position="464"/>
        <end position="474"/>
    </location>
</feature>
<dbReference type="Pfam" id="PF13359">
    <property type="entry name" value="DDE_Tnp_4"/>
    <property type="match status" value="1"/>
</dbReference>
<dbReference type="GO" id="GO:0005737">
    <property type="term" value="C:cytoplasm"/>
    <property type="evidence" value="ECO:0007669"/>
    <property type="project" value="UniProtKB-SubCell"/>
</dbReference>
<comment type="caution">
    <text evidence="15">The sequence shown here is derived from an EMBL/GenBank/DDBJ whole genome shotgun (WGS) entry which is preliminary data.</text>
</comment>
<accession>A0AAV7NNK0</accession>
<dbReference type="PANTHER" id="PTHR22930:SF267">
    <property type="entry name" value="NUCLEASE HARBI1-RELATED"/>
    <property type="match status" value="1"/>
</dbReference>
<dbReference type="PANTHER" id="PTHR22930">
    <property type="match status" value="1"/>
</dbReference>
<evidence type="ECO:0000313" key="16">
    <source>
        <dbReference type="Proteomes" id="UP001066276"/>
    </source>
</evidence>
<evidence type="ECO:0000256" key="9">
    <source>
        <dbReference type="ARBA" id="ARBA00022801"/>
    </source>
</evidence>
<proteinExistence type="inferred from homology"/>
<evidence type="ECO:0000256" key="2">
    <source>
        <dbReference type="ARBA" id="ARBA00004123"/>
    </source>
</evidence>
<keyword evidence="6" id="KW-0963">Cytoplasm</keyword>
<sequence>MGQTHLYLIRTHRTNSRAAEQQQGAMEVILIQRARRRRAQQQQQQLPQHQQGPQRQRRRQERIFRPRTTLQGLREHNIIQRYRLNWKAIQQLLRNIEQQLAPTLVTPHTIPTETKLLAVLHMLASGSFQTTGALVGGISQPSFSAFLPKVLDAIIRLTPRHICFPNTLQKQQETKQGFYAISGFPHVLGAIDCTHARLVPPAVTEHLYRNRKHTHSINVQAIIDHQGMFTNIVAKYPGSVHDSFIFRHCTINQHFQDGRYGNGLFVADQGYGIQPWLMTPFGNPSTAAERAYNDAHKRTRSIVERTFGILKSRFRCLNITGGSLHIPPRWSCTDSEYILHPCFTGGPAPYTVGEVAHFEDPDTYSECCMCAANMSAAQRHEFEWRAMRYRHILQVQSGFRRMARKYQADRASGAWWASPQGGPMLPTTATTTATTGSPQVAPATAGTVVPASAAQPGPSIMTAAGQSSGLGSKPTQSTSAGTQTAAAPPIDPAAFQALERKMDKFIRKVDKLSQDVAYIKKRVRSIRRTLRRANL</sequence>
<evidence type="ECO:0000256" key="5">
    <source>
        <dbReference type="ARBA" id="ARBA00015519"/>
    </source>
</evidence>
<name>A0AAV7NNK0_PLEWA</name>
<feature type="region of interest" description="Disordered" evidence="13">
    <location>
        <begin position="417"/>
        <end position="487"/>
    </location>
</feature>
<dbReference type="GO" id="GO:0005634">
    <property type="term" value="C:nucleus"/>
    <property type="evidence" value="ECO:0007669"/>
    <property type="project" value="UniProtKB-SubCell"/>
</dbReference>
<comment type="cofactor">
    <cofactor evidence="1">
        <name>a divalent metal cation</name>
        <dbReference type="ChEBI" id="CHEBI:60240"/>
    </cofactor>
</comment>
<reference evidence="15" key="1">
    <citation type="journal article" date="2022" name="bioRxiv">
        <title>Sequencing and chromosome-scale assembly of the giantPleurodeles waltlgenome.</title>
        <authorList>
            <person name="Brown T."/>
            <person name="Elewa A."/>
            <person name="Iarovenko S."/>
            <person name="Subramanian E."/>
            <person name="Araus A.J."/>
            <person name="Petzold A."/>
            <person name="Susuki M."/>
            <person name="Suzuki K.-i.T."/>
            <person name="Hayashi T."/>
            <person name="Toyoda A."/>
            <person name="Oliveira C."/>
            <person name="Osipova E."/>
            <person name="Leigh N.D."/>
            <person name="Simon A."/>
            <person name="Yun M.H."/>
        </authorList>
    </citation>
    <scope>NUCLEOTIDE SEQUENCE</scope>
    <source>
        <strain evidence="15">20211129_DDA</strain>
        <tissue evidence="15">Liver</tissue>
    </source>
</reference>
<evidence type="ECO:0000256" key="8">
    <source>
        <dbReference type="ARBA" id="ARBA00022723"/>
    </source>
</evidence>
<evidence type="ECO:0000256" key="11">
    <source>
        <dbReference type="ARBA" id="ARBA00030126"/>
    </source>
</evidence>
<evidence type="ECO:0000313" key="15">
    <source>
        <dbReference type="EMBL" id="KAJ1115938.1"/>
    </source>
</evidence>
<dbReference type="InterPro" id="IPR026103">
    <property type="entry name" value="HARBI1_animal"/>
</dbReference>
<feature type="compositionally biased region" description="Low complexity" evidence="13">
    <location>
        <begin position="475"/>
        <end position="487"/>
    </location>
</feature>
<dbReference type="Proteomes" id="UP001066276">
    <property type="component" value="Chromosome 8"/>
</dbReference>
<dbReference type="EMBL" id="JANPWB010000012">
    <property type="protein sequence ID" value="KAJ1115938.1"/>
    <property type="molecule type" value="Genomic_DNA"/>
</dbReference>
<evidence type="ECO:0000256" key="6">
    <source>
        <dbReference type="ARBA" id="ARBA00022490"/>
    </source>
</evidence>
<feature type="compositionally biased region" description="Low complexity" evidence="13">
    <location>
        <begin position="40"/>
        <end position="54"/>
    </location>
</feature>
<keyword evidence="7" id="KW-0540">Nuclease</keyword>
<organism evidence="15 16">
    <name type="scientific">Pleurodeles waltl</name>
    <name type="common">Iberian ribbed newt</name>
    <dbReference type="NCBI Taxonomy" id="8319"/>
    <lineage>
        <taxon>Eukaryota</taxon>
        <taxon>Metazoa</taxon>
        <taxon>Chordata</taxon>
        <taxon>Craniata</taxon>
        <taxon>Vertebrata</taxon>
        <taxon>Euteleostomi</taxon>
        <taxon>Amphibia</taxon>
        <taxon>Batrachia</taxon>
        <taxon>Caudata</taxon>
        <taxon>Salamandroidea</taxon>
        <taxon>Salamandridae</taxon>
        <taxon>Pleurodelinae</taxon>
        <taxon>Pleurodeles</taxon>
    </lineage>
</organism>
<protein>
    <recommendedName>
        <fullName evidence="5">Putative nuclease HARBI1</fullName>
    </recommendedName>
    <alternativeName>
        <fullName evidence="11">Harbinger transposase-derived nuclease</fullName>
    </alternativeName>
</protein>
<dbReference type="InterPro" id="IPR027806">
    <property type="entry name" value="HARBI1_dom"/>
</dbReference>
<dbReference type="PRINTS" id="PR02086">
    <property type="entry name" value="PUTNUCHARBI1"/>
</dbReference>
<evidence type="ECO:0000256" key="10">
    <source>
        <dbReference type="ARBA" id="ARBA00023242"/>
    </source>
</evidence>
<dbReference type="AlphaFoldDB" id="A0AAV7NNK0"/>
<evidence type="ECO:0000256" key="1">
    <source>
        <dbReference type="ARBA" id="ARBA00001968"/>
    </source>
</evidence>
<evidence type="ECO:0000259" key="14">
    <source>
        <dbReference type="Pfam" id="PF13359"/>
    </source>
</evidence>
<keyword evidence="9" id="KW-0378">Hydrolase</keyword>
<evidence type="ECO:0000256" key="4">
    <source>
        <dbReference type="ARBA" id="ARBA00006958"/>
    </source>
</evidence>
<gene>
    <name evidence="15" type="ORF">NDU88_004158</name>
</gene>
<comment type="similarity">
    <text evidence="4">Belongs to the HARBI1 family.</text>
</comment>
<dbReference type="GO" id="GO:0046872">
    <property type="term" value="F:metal ion binding"/>
    <property type="evidence" value="ECO:0007669"/>
    <property type="project" value="UniProtKB-KW"/>
</dbReference>
<dbReference type="GO" id="GO:0004518">
    <property type="term" value="F:nuclease activity"/>
    <property type="evidence" value="ECO:0007669"/>
    <property type="project" value="UniProtKB-KW"/>
</dbReference>
<dbReference type="GO" id="GO:0016787">
    <property type="term" value="F:hydrolase activity"/>
    <property type="evidence" value="ECO:0007669"/>
    <property type="project" value="UniProtKB-KW"/>
</dbReference>
<keyword evidence="10" id="KW-0539">Nucleus</keyword>
<evidence type="ECO:0000256" key="3">
    <source>
        <dbReference type="ARBA" id="ARBA00004496"/>
    </source>
</evidence>
<evidence type="ECO:0000256" key="7">
    <source>
        <dbReference type="ARBA" id="ARBA00022722"/>
    </source>
</evidence>
<evidence type="ECO:0000256" key="12">
    <source>
        <dbReference type="ARBA" id="ARBA00045850"/>
    </source>
</evidence>
<keyword evidence="8" id="KW-0479">Metal-binding</keyword>
<feature type="compositionally biased region" description="Low complexity" evidence="13">
    <location>
        <begin position="427"/>
        <end position="454"/>
    </location>
</feature>
<dbReference type="InterPro" id="IPR045249">
    <property type="entry name" value="HARBI1-like"/>
</dbReference>
<feature type="domain" description="DDE Tnp4" evidence="14">
    <location>
        <begin position="191"/>
        <end position="318"/>
    </location>
</feature>